<proteinExistence type="predicted"/>
<dbReference type="Proteomes" id="UP000754710">
    <property type="component" value="Unassembled WGS sequence"/>
</dbReference>
<protein>
    <recommendedName>
        <fullName evidence="3">Lysine N-acyltransferase MbtK</fullName>
    </recommendedName>
    <alternativeName>
        <fullName evidence="4">Mycobactin synthase protein K</fullName>
    </alternativeName>
</protein>
<dbReference type="InterPro" id="IPR000182">
    <property type="entry name" value="GNAT_dom"/>
</dbReference>
<evidence type="ECO:0000256" key="2">
    <source>
        <dbReference type="ARBA" id="ARBA00005102"/>
    </source>
</evidence>
<sequence>MLDGETGPGESWYGAATRLLAECGHPADVPDALDLSGGVKLFGCDRDTHIGFRRMTRADLPAMVAWQAEPHVSRWWDGDTGDVAAAERRYGARIDGTDPTRLWVLEVNGRSVGWVQDYRIGDHPDYALLTGSPDAVGLDYAIGAPAFVGRGIGTRALWVYLRDVVRSGYPEAGEFFAAPDHRNAASLRMLDKLGFARGLWFDEPQRDGRVDTVVGCSLEVRRVLGWH</sequence>
<dbReference type="InterPro" id="IPR016181">
    <property type="entry name" value="Acyl_CoA_acyltransferase"/>
</dbReference>
<gene>
    <name evidence="6" type="ORF">K1X13_13750</name>
</gene>
<feature type="domain" description="N-acetyltransferase" evidence="5">
    <location>
        <begin position="50"/>
        <end position="219"/>
    </location>
</feature>
<accession>A0ABS7RQP1</accession>
<dbReference type="Pfam" id="PF13523">
    <property type="entry name" value="Acetyltransf_8"/>
    <property type="match status" value="1"/>
</dbReference>
<keyword evidence="7" id="KW-1185">Reference proteome</keyword>
<evidence type="ECO:0000259" key="5">
    <source>
        <dbReference type="PROSITE" id="PS51186"/>
    </source>
</evidence>
<evidence type="ECO:0000256" key="3">
    <source>
        <dbReference type="ARBA" id="ARBA00020586"/>
    </source>
</evidence>
<dbReference type="PROSITE" id="PS51186">
    <property type="entry name" value="GNAT"/>
    <property type="match status" value="1"/>
</dbReference>
<dbReference type="SMART" id="SM01006">
    <property type="entry name" value="AlcB"/>
    <property type="match status" value="1"/>
</dbReference>
<evidence type="ECO:0000256" key="4">
    <source>
        <dbReference type="ARBA" id="ARBA00031122"/>
    </source>
</evidence>
<dbReference type="SUPFAM" id="SSF55729">
    <property type="entry name" value="Acyl-CoA N-acyltransferases (Nat)"/>
    <property type="match status" value="1"/>
</dbReference>
<comment type="caution">
    <text evidence="6">The sequence shown here is derived from an EMBL/GenBank/DDBJ whole genome shotgun (WGS) entry which is preliminary data.</text>
</comment>
<evidence type="ECO:0000256" key="1">
    <source>
        <dbReference type="ARBA" id="ARBA00003818"/>
    </source>
</evidence>
<reference evidence="6 7" key="1">
    <citation type="submission" date="2021-08" db="EMBL/GenBank/DDBJ databases">
        <title>Nocardioides bacterium WL0053 sp. nov., isolated from the sediment.</title>
        <authorList>
            <person name="Wang L."/>
            <person name="Zhang D."/>
            <person name="Zhang A."/>
        </authorList>
    </citation>
    <scope>NUCLEOTIDE SEQUENCE [LARGE SCALE GENOMIC DNA]</scope>
    <source>
        <strain evidence="6 7">WL0053</strain>
    </source>
</reference>
<comment type="function">
    <text evidence="1">Acyltransferase required for the direct transfer of medium- to long-chain fatty acyl moieties from a carrier protein (MbtL) on to the epsilon-amino group of lysine residue in the mycobactin core.</text>
</comment>
<evidence type="ECO:0000313" key="6">
    <source>
        <dbReference type="EMBL" id="MBY9075892.1"/>
    </source>
</evidence>
<dbReference type="EMBL" id="JAIEZQ010000002">
    <property type="protein sequence ID" value="MBY9075892.1"/>
    <property type="molecule type" value="Genomic_DNA"/>
</dbReference>
<dbReference type="InterPro" id="IPR019432">
    <property type="entry name" value="Acyltransferase_MbtK/IucB-like"/>
</dbReference>
<dbReference type="Gene3D" id="3.40.630.30">
    <property type="match status" value="1"/>
</dbReference>
<organism evidence="6 7">
    <name type="scientific">Nocardioides jiangsuensis</name>
    <dbReference type="NCBI Taxonomy" id="2866161"/>
    <lineage>
        <taxon>Bacteria</taxon>
        <taxon>Bacillati</taxon>
        <taxon>Actinomycetota</taxon>
        <taxon>Actinomycetes</taxon>
        <taxon>Propionibacteriales</taxon>
        <taxon>Nocardioidaceae</taxon>
        <taxon>Nocardioides</taxon>
    </lineage>
</organism>
<evidence type="ECO:0000313" key="7">
    <source>
        <dbReference type="Proteomes" id="UP000754710"/>
    </source>
</evidence>
<name>A0ABS7RQP1_9ACTN</name>
<comment type="pathway">
    <text evidence="2">Siderophore biosynthesis; mycobactin biosynthesis.</text>
</comment>